<name>A0A5R9E048_9LACT</name>
<dbReference type="Pfam" id="PF02872">
    <property type="entry name" value="5_nucleotid_C"/>
    <property type="match status" value="1"/>
</dbReference>
<dbReference type="PRINTS" id="PR01607">
    <property type="entry name" value="APYRASEFAMLY"/>
</dbReference>
<dbReference type="GO" id="GO:0046872">
    <property type="term" value="F:metal ion binding"/>
    <property type="evidence" value="ECO:0007669"/>
    <property type="project" value="InterPro"/>
</dbReference>
<dbReference type="OrthoDB" id="9801679at2"/>
<dbReference type="AlphaFoldDB" id="A0A5R9E048"/>
<dbReference type="Gene3D" id="3.60.21.10">
    <property type="match status" value="1"/>
</dbReference>
<dbReference type="Proteomes" id="UP000306420">
    <property type="component" value="Unassembled WGS sequence"/>
</dbReference>
<evidence type="ECO:0000256" key="2">
    <source>
        <dbReference type="RuleBase" id="RU362119"/>
    </source>
</evidence>
<dbReference type="InterPro" id="IPR004843">
    <property type="entry name" value="Calcineurin-like_PHP"/>
</dbReference>
<dbReference type="GO" id="GO:0030288">
    <property type="term" value="C:outer membrane-bounded periplasmic space"/>
    <property type="evidence" value="ECO:0007669"/>
    <property type="project" value="TreeGrafter"/>
</dbReference>
<keyword evidence="1" id="KW-0732">Signal</keyword>
<evidence type="ECO:0000259" key="4">
    <source>
        <dbReference type="Pfam" id="PF02872"/>
    </source>
</evidence>
<keyword evidence="2" id="KW-0378">Hydrolase</keyword>
<dbReference type="Gene3D" id="3.90.780.10">
    <property type="entry name" value="5'-Nucleotidase, C-terminal domain"/>
    <property type="match status" value="1"/>
</dbReference>
<dbReference type="EMBL" id="VBSP01000018">
    <property type="protein sequence ID" value="TLQ41243.1"/>
    <property type="molecule type" value="Genomic_DNA"/>
</dbReference>
<dbReference type="InterPro" id="IPR008334">
    <property type="entry name" value="5'-Nucleotdase_C"/>
</dbReference>
<dbReference type="InterPro" id="IPR036907">
    <property type="entry name" value="5'-Nucleotdase_C_sf"/>
</dbReference>
<proteinExistence type="inferred from homology"/>
<dbReference type="PROSITE" id="PS00786">
    <property type="entry name" value="5_NUCLEOTIDASE_2"/>
    <property type="match status" value="1"/>
</dbReference>
<evidence type="ECO:0000256" key="1">
    <source>
        <dbReference type="ARBA" id="ARBA00022729"/>
    </source>
</evidence>
<evidence type="ECO:0000313" key="6">
    <source>
        <dbReference type="Proteomes" id="UP000306420"/>
    </source>
</evidence>
<dbReference type="InterPro" id="IPR006146">
    <property type="entry name" value="5'-Nucleotdase_CS"/>
</dbReference>
<dbReference type="PANTHER" id="PTHR11575:SF6">
    <property type="entry name" value="2',3'-CYCLIC-NUCLEOTIDE 2'-PHOSPHODIESTERASE_3'-NUCLEOTIDASE"/>
    <property type="match status" value="1"/>
</dbReference>
<comment type="caution">
    <text evidence="5">The sequence shown here is derived from an EMBL/GenBank/DDBJ whole genome shotgun (WGS) entry which is preliminary data.</text>
</comment>
<dbReference type="RefSeq" id="WP_138404571.1">
    <property type="nucleotide sequence ID" value="NZ_VBSP01000018.1"/>
</dbReference>
<dbReference type="GO" id="GO:0000166">
    <property type="term" value="F:nucleotide binding"/>
    <property type="evidence" value="ECO:0007669"/>
    <property type="project" value="UniProtKB-KW"/>
</dbReference>
<feature type="domain" description="5'-Nucleotidase C-terminal" evidence="4">
    <location>
        <begin position="322"/>
        <end position="476"/>
    </location>
</feature>
<reference evidence="5 6" key="1">
    <citation type="submission" date="2019-05" db="EMBL/GenBank/DDBJ databases">
        <title>The metagenome of a microbial culture collection derived from dairy environment covers the genomic content of the human microbiome.</title>
        <authorList>
            <person name="Roder T."/>
            <person name="Wuthrich D."/>
            <person name="Sattari Z."/>
            <person name="Von Ah U."/>
            <person name="Bar C."/>
            <person name="Ronchi F."/>
            <person name="Macpherson A.J."/>
            <person name="Ganal-Vonarburg S.C."/>
            <person name="Bruggmann R."/>
            <person name="Vergeres G."/>
        </authorList>
    </citation>
    <scope>NUCLEOTIDE SEQUENCE [LARGE SCALE GENOMIC DNA]</scope>
    <source>
        <strain evidence="5 6">FAM 24227</strain>
    </source>
</reference>
<dbReference type="InterPro" id="IPR006179">
    <property type="entry name" value="5_nucleotidase/apyrase"/>
</dbReference>
<dbReference type="PANTHER" id="PTHR11575">
    <property type="entry name" value="5'-NUCLEOTIDASE-RELATED"/>
    <property type="match status" value="1"/>
</dbReference>
<feature type="domain" description="Calcineurin-like phosphoesterase" evidence="3">
    <location>
        <begin position="6"/>
        <end position="233"/>
    </location>
</feature>
<sequence length="529" mass="59383">MSQQVIRLIVTSDTHGHWLNQPDNPKASLFNTATCIENLKAKDAAVTLTIDLGDFIQGSSFATYLSQERQDGRVIARAMNVIGYDYQLIGNHEFNFGQDYRDQIIEDLNADLLVSNIIDDATGKPFLGKPYDIIEREGIKIGIVGVTTSYIPNWELPAHYEGLRFEDAFESAKYYVEIVRDQVDVVILAYHGGFERDLVTKEPLEELTKENQGSEMLAGIEGVDVLLTGHQHRELNQQVGQTYVIQPGYAGEIVAEVEIELTDNQEVSGINGTLHNTSQCEVNQAVKAVMEPEITDGNNWLNTVLGVAPLEQVTTSPIDARLNGHPFIELLNQIQFDETGADFSSVALVNDAFVNFHGEITNEILLKSYPFYNLIAKVNVTGNDLYEVMEFNLQYLEVNAQGNIQVNPEYVEPKPRHYNFDVYSGMTTTVDMTQPVGHRVTSIVDDRTGKKLDKNATYSVALSQYRAVGGGDFKWYGKEKIESISNIDIATLMKDALGNYTQEKWDYINSNYQHLKWDPKLDIADMNNL</sequence>
<dbReference type="InterPro" id="IPR029052">
    <property type="entry name" value="Metallo-depent_PP-like"/>
</dbReference>
<dbReference type="SUPFAM" id="SSF55816">
    <property type="entry name" value="5'-nucleotidase (syn. UDP-sugar hydrolase), C-terminal domain"/>
    <property type="match status" value="1"/>
</dbReference>
<evidence type="ECO:0000313" key="5">
    <source>
        <dbReference type="EMBL" id="TLQ41243.1"/>
    </source>
</evidence>
<evidence type="ECO:0000259" key="3">
    <source>
        <dbReference type="Pfam" id="PF00149"/>
    </source>
</evidence>
<dbReference type="SUPFAM" id="SSF56300">
    <property type="entry name" value="Metallo-dependent phosphatases"/>
    <property type="match status" value="1"/>
</dbReference>
<keyword evidence="2" id="KW-0547">Nucleotide-binding</keyword>
<protein>
    <submittedName>
        <fullName evidence="5">Bifunctional metallophosphatase/5'-nucleotidase</fullName>
    </submittedName>
</protein>
<gene>
    <name evidence="5" type="ORF">FEZ33_06380</name>
</gene>
<dbReference type="Pfam" id="PF00149">
    <property type="entry name" value="Metallophos"/>
    <property type="match status" value="1"/>
</dbReference>
<dbReference type="GO" id="GO:0016788">
    <property type="term" value="F:hydrolase activity, acting on ester bonds"/>
    <property type="evidence" value="ECO:0007669"/>
    <property type="project" value="InterPro"/>
</dbReference>
<comment type="similarity">
    <text evidence="2">Belongs to the 5'-nucleotidase family.</text>
</comment>
<organism evidence="5 6">
    <name type="scientific">Ruoffia tabacinasalis</name>
    <dbReference type="NCBI Taxonomy" id="87458"/>
    <lineage>
        <taxon>Bacteria</taxon>
        <taxon>Bacillati</taxon>
        <taxon>Bacillota</taxon>
        <taxon>Bacilli</taxon>
        <taxon>Lactobacillales</taxon>
        <taxon>Aerococcaceae</taxon>
        <taxon>Ruoffia</taxon>
    </lineage>
</organism>
<accession>A0A5R9E048</accession>
<dbReference type="GO" id="GO:0009166">
    <property type="term" value="P:nucleotide catabolic process"/>
    <property type="evidence" value="ECO:0007669"/>
    <property type="project" value="InterPro"/>
</dbReference>